<organism evidence="4 7">
    <name type="scientific">Corynebacterium otitidis ATCC 51513</name>
    <dbReference type="NCBI Taxonomy" id="883169"/>
    <lineage>
        <taxon>Bacteria</taxon>
        <taxon>Bacillati</taxon>
        <taxon>Actinomycetota</taxon>
        <taxon>Actinomycetes</taxon>
        <taxon>Mycobacteriales</taxon>
        <taxon>Corynebacteriaceae</taxon>
        <taxon>Corynebacterium</taxon>
    </lineage>
</organism>
<keyword evidence="6" id="KW-1185">Reference proteome</keyword>
<evidence type="ECO:0000313" key="6">
    <source>
        <dbReference type="Proteomes" id="UP000006078"/>
    </source>
</evidence>
<dbReference type="GO" id="GO:0022857">
    <property type="term" value="F:transmembrane transporter activity"/>
    <property type="evidence" value="ECO:0007669"/>
    <property type="project" value="InterPro"/>
</dbReference>
<dbReference type="InterPro" id="IPR007210">
    <property type="entry name" value="ABC_Gly_betaine_transp_sub-bd"/>
</dbReference>
<reference evidence="4 7" key="1">
    <citation type="journal article" date="2012" name="J. Bacteriol.">
        <title>Draft Genome Sequence of Turicella otitidis ATCC 51513, Isolated from Middle Ear Fluid from a Child with Otitis Media.</title>
        <authorList>
            <person name="Brinkrolf K."/>
            <person name="Schneider J."/>
            <person name="Knecht M."/>
            <person name="Ruckert C."/>
            <person name="Tauch A."/>
        </authorList>
    </citation>
    <scope>NUCLEOTIDE SEQUENCE [LARGE SCALE GENOMIC DNA]</scope>
    <source>
        <strain evidence="4 7">ATCC 51513</strain>
    </source>
</reference>
<dbReference type="Proteomes" id="UP000011016">
    <property type="component" value="Unassembled WGS sequence"/>
</dbReference>
<gene>
    <name evidence="4" type="primary">proX</name>
    <name evidence="4" type="ORF">BN46_0679</name>
    <name evidence="5" type="ORF">HMPREF9719_00834</name>
</gene>
<dbReference type="AlphaFoldDB" id="I7KJ71"/>
<dbReference type="Proteomes" id="UP000006078">
    <property type="component" value="Unassembled WGS sequence"/>
</dbReference>
<proteinExistence type="predicted"/>
<evidence type="ECO:0000313" key="7">
    <source>
        <dbReference type="Proteomes" id="UP000011016"/>
    </source>
</evidence>
<dbReference type="Pfam" id="PF04069">
    <property type="entry name" value="OpuAC"/>
    <property type="match status" value="1"/>
</dbReference>
<dbReference type="SUPFAM" id="SSF53850">
    <property type="entry name" value="Periplasmic binding protein-like II"/>
    <property type="match status" value="1"/>
</dbReference>
<feature type="region of interest" description="Disordered" evidence="1">
    <location>
        <begin position="23"/>
        <end position="42"/>
    </location>
</feature>
<evidence type="ECO:0000256" key="2">
    <source>
        <dbReference type="SAM" id="SignalP"/>
    </source>
</evidence>
<evidence type="ECO:0000313" key="5">
    <source>
        <dbReference type="EMBL" id="EJZ82219.1"/>
    </source>
</evidence>
<dbReference type="Gene3D" id="3.40.190.10">
    <property type="entry name" value="Periplasmic binding protein-like II"/>
    <property type="match status" value="1"/>
</dbReference>
<dbReference type="PROSITE" id="PS51257">
    <property type="entry name" value="PROKAR_LIPOPROTEIN"/>
    <property type="match status" value="1"/>
</dbReference>
<evidence type="ECO:0000313" key="4">
    <source>
        <dbReference type="EMBL" id="CCI83415.1"/>
    </source>
</evidence>
<dbReference type="Gene3D" id="3.40.190.120">
    <property type="entry name" value="Osmoprotection protein (prox), domain 2"/>
    <property type="match status" value="1"/>
</dbReference>
<dbReference type="RefSeq" id="WP_004600724.1">
    <property type="nucleotide sequence ID" value="NZ_HF541866.1"/>
</dbReference>
<feature type="compositionally biased region" description="Acidic residues" evidence="1">
    <location>
        <begin position="25"/>
        <end position="42"/>
    </location>
</feature>
<accession>I7KJ71</accession>
<dbReference type="EMBL" id="AHAE01000037">
    <property type="protein sequence ID" value="EJZ82219.1"/>
    <property type="molecule type" value="Genomic_DNA"/>
</dbReference>
<feature type="signal peptide" evidence="2">
    <location>
        <begin position="1"/>
        <end position="20"/>
    </location>
</feature>
<protein>
    <submittedName>
        <fullName evidence="4">Putative osmoprotectant uptake system substrate-binding protein osmF</fullName>
    </submittedName>
</protein>
<sequence length="311" mass="32894">MTISRKAALAAASATAIVLAGCSDPFDEPEGDGGGEASGDDDTIVVSSGNFVESEILGNLFAETLRDAGIEVEERFNIGAREAYIPALEDGSIDLVPDYTGNLLLYLDPEADISPGADVQAALDEQVEELGLSVLEPAEAENTDTVTVTSELAEEWDLTEIGDLAEHNDELILAGPPEFNERDRGIPGLEELYGVEPDEFVAIADGGGPATVQALLDGDVHGANIFSTSPEIEENDLVTLEDPEGNFPEQFVVPLIKSSSLTPEIEEALGKLTAELTTAELTSLNARVSGEEKLEPKQAAIEWLEEKGIIG</sequence>
<evidence type="ECO:0000256" key="1">
    <source>
        <dbReference type="SAM" id="MobiDB-lite"/>
    </source>
</evidence>
<evidence type="ECO:0000259" key="3">
    <source>
        <dbReference type="Pfam" id="PF04069"/>
    </source>
</evidence>
<dbReference type="HOGENOM" id="CLU_038355_1_2_11"/>
<feature type="chain" id="PRO_5038286650" evidence="2">
    <location>
        <begin position="21"/>
        <end position="311"/>
    </location>
</feature>
<dbReference type="EMBL" id="CAJZ01000101">
    <property type="protein sequence ID" value="CCI83415.1"/>
    <property type="molecule type" value="Genomic_DNA"/>
</dbReference>
<dbReference type="GO" id="GO:0043190">
    <property type="term" value="C:ATP-binding cassette (ABC) transporter complex"/>
    <property type="evidence" value="ECO:0007669"/>
    <property type="project" value="InterPro"/>
</dbReference>
<dbReference type="OrthoDB" id="9781705at2"/>
<dbReference type="eggNOG" id="COG1732">
    <property type="taxonomic scope" value="Bacteria"/>
</dbReference>
<dbReference type="CDD" id="cd13606">
    <property type="entry name" value="PBP2_ProX_like"/>
    <property type="match status" value="1"/>
</dbReference>
<feature type="domain" description="ABC-type glycine betaine transport system substrate-binding" evidence="3">
    <location>
        <begin position="42"/>
        <end position="306"/>
    </location>
</feature>
<dbReference type="PATRIC" id="fig|883169.3.peg.802"/>
<keyword evidence="2" id="KW-0732">Signal</keyword>
<name>I7KJ71_9CORY</name>
<comment type="caution">
    <text evidence="4">The sequence shown here is derived from an EMBL/GenBank/DDBJ whole genome shotgun (WGS) entry which is preliminary data.</text>
</comment>
<reference evidence="5 6" key="2">
    <citation type="submission" date="2012-08" db="EMBL/GenBank/DDBJ databases">
        <title>The Genome Sequence of Turicella otitidis ATCC 51513.</title>
        <authorList>
            <consortium name="The Broad Institute Genome Sequencing Platform"/>
            <person name="Earl A."/>
            <person name="Ward D."/>
            <person name="Feldgarden M."/>
            <person name="Gevers D."/>
            <person name="Huys G."/>
            <person name="Walker B."/>
            <person name="Young S.K."/>
            <person name="Zeng Q."/>
            <person name="Gargeya S."/>
            <person name="Fitzgerald M."/>
            <person name="Haas B."/>
            <person name="Abouelleil A."/>
            <person name="Alvarado L."/>
            <person name="Arachchi H.M."/>
            <person name="Berlin A.M."/>
            <person name="Chapman S.B."/>
            <person name="Goldberg J."/>
            <person name="Griggs A."/>
            <person name="Gujja S."/>
            <person name="Hansen M."/>
            <person name="Howarth C."/>
            <person name="Imamovic A."/>
            <person name="Larimer J."/>
            <person name="McCowen C."/>
            <person name="Montmayeur A."/>
            <person name="Murphy C."/>
            <person name="Neiman D."/>
            <person name="Pearson M."/>
            <person name="Priest M."/>
            <person name="Roberts A."/>
            <person name="Saif S."/>
            <person name="Shea T."/>
            <person name="Sisk P."/>
            <person name="Sykes S."/>
            <person name="Wortman J."/>
            <person name="Nusbaum C."/>
            <person name="Birren B."/>
        </authorList>
    </citation>
    <scope>NUCLEOTIDE SEQUENCE [LARGE SCALE GENOMIC DNA]</scope>
    <source>
        <strain evidence="5 6">ATCC 51513</strain>
    </source>
</reference>